<organism evidence="1">
    <name type="scientific">mine drainage metagenome</name>
    <dbReference type="NCBI Taxonomy" id="410659"/>
    <lineage>
        <taxon>unclassified sequences</taxon>
        <taxon>metagenomes</taxon>
        <taxon>ecological metagenomes</taxon>
    </lineage>
</organism>
<evidence type="ECO:0000313" key="1">
    <source>
        <dbReference type="EMBL" id="EQD28046.1"/>
    </source>
</evidence>
<accession>T0XZ64</accession>
<reference evidence="1" key="2">
    <citation type="journal article" date="2014" name="ISME J.">
        <title>Microbial stratification in low pH oxic and suboxic macroscopic growths along an acid mine drainage.</title>
        <authorList>
            <person name="Mendez-Garcia C."/>
            <person name="Mesa V."/>
            <person name="Sprenger R.R."/>
            <person name="Richter M."/>
            <person name="Diez M.S."/>
            <person name="Solano J."/>
            <person name="Bargiela R."/>
            <person name="Golyshina O.V."/>
            <person name="Manteca A."/>
            <person name="Ramos J.L."/>
            <person name="Gallego J.R."/>
            <person name="Llorente I."/>
            <person name="Martins Dos Santos V.A."/>
            <person name="Jensen O.N."/>
            <person name="Pelaez A.I."/>
            <person name="Sanchez J."/>
            <person name="Ferrer M."/>
        </authorList>
    </citation>
    <scope>NUCLEOTIDE SEQUENCE</scope>
</reference>
<protein>
    <submittedName>
        <fullName evidence="1">Uncharacterized protein</fullName>
    </submittedName>
</protein>
<dbReference type="Gene3D" id="3.30.420.600">
    <property type="entry name" value="Thermoplasma acidophilum protein TA0956"/>
    <property type="match status" value="1"/>
</dbReference>
<comment type="caution">
    <text evidence="1">The sequence shown here is derived from an EMBL/GenBank/DDBJ whole genome shotgun (WGS) entry which is preliminary data.</text>
</comment>
<reference evidence="1" key="1">
    <citation type="submission" date="2013-08" db="EMBL/GenBank/DDBJ databases">
        <authorList>
            <person name="Mendez C."/>
            <person name="Richter M."/>
            <person name="Ferrer M."/>
            <person name="Sanchez J."/>
        </authorList>
    </citation>
    <scope>NUCLEOTIDE SEQUENCE</scope>
</reference>
<dbReference type="EMBL" id="AUZX01015810">
    <property type="protein sequence ID" value="EQD28046.1"/>
    <property type="molecule type" value="Genomic_DNA"/>
</dbReference>
<dbReference type="Pfam" id="PF11513">
    <property type="entry name" value="TA0956"/>
    <property type="match status" value="1"/>
</dbReference>
<gene>
    <name evidence="1" type="ORF">B1A_21388</name>
</gene>
<proteinExistence type="predicted"/>
<dbReference type="InterPro" id="IPR021595">
    <property type="entry name" value="TA0956"/>
</dbReference>
<name>T0XZ64_9ZZZZ</name>
<dbReference type="InterPro" id="IPR038394">
    <property type="entry name" value="TA0956_sf"/>
</dbReference>
<sequence>MTDCAMYNISIAGYHPSTICIAIDFLPESLSSIFEVLRSPLIQESMGEFIQNFARTDEIMPSDRTLGFVIINSSKQVISLSFNELRSDLLKKCEAVLERFRNSGFNVETDY</sequence>
<dbReference type="AlphaFoldDB" id="T0XZ64"/>